<keyword evidence="1" id="KW-0472">Membrane</keyword>
<dbReference type="Proteomes" id="UP000065151">
    <property type="component" value="Chromosome"/>
</dbReference>
<feature type="transmembrane region" description="Helical" evidence="1">
    <location>
        <begin position="86"/>
        <end position="105"/>
    </location>
</feature>
<dbReference type="KEGG" id="psul:AU252_08095"/>
<feature type="transmembrane region" description="Helical" evidence="1">
    <location>
        <begin position="44"/>
        <end position="65"/>
    </location>
</feature>
<name>A0A0U3QHV2_9MICC</name>
<dbReference type="AlphaFoldDB" id="A0A0U3QHV2"/>
<dbReference type="RefSeq" id="WP_058930271.1">
    <property type="nucleotide sequence ID" value="NZ_CP013747.1"/>
</dbReference>
<evidence type="ECO:0008006" key="4">
    <source>
        <dbReference type="Google" id="ProtNLM"/>
    </source>
</evidence>
<sequence length="142" mass="15400">MSFEEKSAWIMGVVATGSYGVYLAIVLGMAGTMPVAEVPYVAPLLWTIGASIAASIALHILLGIFSPKEAGKKDQRDREIYRFGEYIGQSFVVIGGVAALLLAMAEVDHFWIANVIYLTFVLSAILGSVAKIVAYRRGFQPW</sequence>
<protein>
    <recommendedName>
        <fullName evidence="4">DUF2178 domain-containing protein</fullName>
    </recommendedName>
</protein>
<evidence type="ECO:0000313" key="2">
    <source>
        <dbReference type="EMBL" id="ALV41115.1"/>
    </source>
</evidence>
<gene>
    <name evidence="2" type="ORF">AU252_08095</name>
</gene>
<dbReference type="STRING" id="121292.AU252_08095"/>
<feature type="transmembrane region" description="Helical" evidence="1">
    <location>
        <begin position="7"/>
        <end position="32"/>
    </location>
</feature>
<evidence type="ECO:0000313" key="3">
    <source>
        <dbReference type="Proteomes" id="UP000065151"/>
    </source>
</evidence>
<reference evidence="2 3" key="1">
    <citation type="submission" date="2015-12" db="EMBL/GenBank/DDBJ databases">
        <authorList>
            <person name="Shamseldin A."/>
            <person name="Moawad H."/>
            <person name="Abd El-Rahim W.M."/>
            <person name="Sadowsky M.J."/>
        </authorList>
    </citation>
    <scope>NUCLEOTIDE SEQUENCE [LARGE SCALE GENOMIC DNA]</scope>
    <source>
        <strain evidence="2 3">Ar51</strain>
    </source>
</reference>
<accession>A0A0U3QHV2</accession>
<proteinExistence type="predicted"/>
<keyword evidence="1" id="KW-1133">Transmembrane helix</keyword>
<organism evidence="2">
    <name type="scientific">Pseudarthrobacter sulfonivorans</name>
    <dbReference type="NCBI Taxonomy" id="121292"/>
    <lineage>
        <taxon>Bacteria</taxon>
        <taxon>Bacillati</taxon>
        <taxon>Actinomycetota</taxon>
        <taxon>Actinomycetes</taxon>
        <taxon>Micrococcales</taxon>
        <taxon>Micrococcaceae</taxon>
        <taxon>Pseudarthrobacter</taxon>
    </lineage>
</organism>
<feature type="transmembrane region" description="Helical" evidence="1">
    <location>
        <begin position="111"/>
        <end position="134"/>
    </location>
</feature>
<keyword evidence="1" id="KW-0812">Transmembrane</keyword>
<evidence type="ECO:0000256" key="1">
    <source>
        <dbReference type="SAM" id="Phobius"/>
    </source>
</evidence>
<dbReference type="EMBL" id="CP013747">
    <property type="protein sequence ID" value="ALV41115.1"/>
    <property type="molecule type" value="Genomic_DNA"/>
</dbReference>